<comment type="caution">
    <text evidence="1">The sequence shown here is derived from an EMBL/GenBank/DDBJ whole genome shotgun (WGS) entry which is preliminary data.</text>
</comment>
<accession>A0A1S2PH56</accession>
<dbReference type="SUPFAM" id="SSF143744">
    <property type="entry name" value="GlcG-like"/>
    <property type="match status" value="1"/>
</dbReference>
<dbReference type="RefSeq" id="WP_071385708.1">
    <property type="nucleotide sequence ID" value="NZ_MLYO01000081.1"/>
</dbReference>
<sequence>MPNVVRRASISSELAQKIIEAADAAALATDKRFGISVVDESGHLKAFLRQDGAKLITLQVSQDKAYTAVASQLSTEQWSENLKKDEVVGNGAPTGIARLVALGGGLPIVIDGEVVGAIGVSGGHWTDDVKIAEAGLAVLG</sequence>
<evidence type="ECO:0000313" key="2">
    <source>
        <dbReference type="Proteomes" id="UP000179642"/>
    </source>
</evidence>
<dbReference type="InterPro" id="IPR038084">
    <property type="entry name" value="PduO/GlcC-like_sf"/>
</dbReference>
<dbReference type="Pfam" id="PF03928">
    <property type="entry name" value="HbpS-like"/>
    <property type="match status" value="1"/>
</dbReference>
<dbReference type="Proteomes" id="UP000179642">
    <property type="component" value="Unassembled WGS sequence"/>
</dbReference>
<dbReference type="InterPro" id="IPR005624">
    <property type="entry name" value="PduO/GlcC-like"/>
</dbReference>
<dbReference type="PANTHER" id="PTHR34309:SF1">
    <property type="entry name" value="PROTEIN GLCG"/>
    <property type="match status" value="1"/>
</dbReference>
<dbReference type="InterPro" id="IPR052517">
    <property type="entry name" value="GlcG_carb_metab_protein"/>
</dbReference>
<evidence type="ECO:0000313" key="1">
    <source>
        <dbReference type="EMBL" id="OIJ92314.1"/>
    </source>
</evidence>
<gene>
    <name evidence="1" type="ORF">BIV23_38885</name>
</gene>
<dbReference type="OrthoDB" id="9778896at2"/>
<dbReference type="AlphaFoldDB" id="A0A1S2PH56"/>
<keyword evidence="2" id="KW-1185">Reference proteome</keyword>
<evidence type="ECO:0008006" key="3">
    <source>
        <dbReference type="Google" id="ProtNLM"/>
    </source>
</evidence>
<dbReference type="EMBL" id="MLYO01000081">
    <property type="protein sequence ID" value="OIJ92314.1"/>
    <property type="molecule type" value="Genomic_DNA"/>
</dbReference>
<reference evidence="1 2" key="1">
    <citation type="submission" date="2016-10" db="EMBL/GenBank/DDBJ databases">
        <title>Genome sequence of Streptomyces sp. MUSC 1.</title>
        <authorList>
            <person name="Lee L.-H."/>
            <person name="Ser H.-L."/>
            <person name="Law J.W.-F."/>
        </authorList>
    </citation>
    <scope>NUCLEOTIDE SEQUENCE [LARGE SCALE GENOMIC DNA]</scope>
    <source>
        <strain evidence="1 2">MUSC 1</strain>
    </source>
</reference>
<name>A0A1S2PH56_9ACTN</name>
<dbReference type="Gene3D" id="3.30.450.150">
    <property type="entry name" value="Haem-degrading domain"/>
    <property type="match status" value="1"/>
</dbReference>
<organism evidence="1 2">
    <name type="scientific">Streptomyces monashensis</name>
    <dbReference type="NCBI Taxonomy" id="1678012"/>
    <lineage>
        <taxon>Bacteria</taxon>
        <taxon>Bacillati</taxon>
        <taxon>Actinomycetota</taxon>
        <taxon>Actinomycetes</taxon>
        <taxon>Kitasatosporales</taxon>
        <taxon>Streptomycetaceae</taxon>
        <taxon>Streptomyces</taxon>
    </lineage>
</organism>
<proteinExistence type="predicted"/>
<dbReference type="PANTHER" id="PTHR34309">
    <property type="entry name" value="SLR1406 PROTEIN"/>
    <property type="match status" value="1"/>
</dbReference>
<protein>
    <recommendedName>
        <fullName evidence="3">Cobalamin adenosyltransferase</fullName>
    </recommendedName>
</protein>